<feature type="domain" description="Galectin" evidence="4">
    <location>
        <begin position="16"/>
        <end position="150"/>
    </location>
</feature>
<dbReference type="GO" id="GO:0010628">
    <property type="term" value="P:positive regulation of gene expression"/>
    <property type="evidence" value="ECO:0000318"/>
    <property type="project" value="GO_Central"/>
</dbReference>
<dbReference type="GO" id="GO:0005634">
    <property type="term" value="C:nucleus"/>
    <property type="evidence" value="ECO:0000318"/>
    <property type="project" value="GO_Central"/>
</dbReference>
<dbReference type="Gene3D" id="2.60.120.200">
    <property type="match status" value="2"/>
</dbReference>
<dbReference type="InterPro" id="IPR044156">
    <property type="entry name" value="Galectin-like"/>
</dbReference>
<dbReference type="Proteomes" id="UP000018468">
    <property type="component" value="Linkage group LG22"/>
</dbReference>
<dbReference type="GO" id="GO:0032689">
    <property type="term" value="P:negative regulation of type II interferon production"/>
    <property type="evidence" value="ECO:0000318"/>
    <property type="project" value="GO_Central"/>
</dbReference>
<evidence type="ECO:0000256" key="1">
    <source>
        <dbReference type="ARBA" id="ARBA00022734"/>
    </source>
</evidence>
<dbReference type="GO" id="GO:2000562">
    <property type="term" value="P:negative regulation of CD4-positive, alpha-beta T cell proliferation"/>
    <property type="evidence" value="ECO:0000318"/>
    <property type="project" value="GO_Central"/>
</dbReference>
<dbReference type="CDD" id="cd00070">
    <property type="entry name" value="GLECT"/>
    <property type="match status" value="2"/>
</dbReference>
<dbReference type="PROSITE" id="PS51304">
    <property type="entry name" value="GALECTIN"/>
    <property type="match status" value="2"/>
</dbReference>
<keyword evidence="2" id="KW-0677">Repeat</keyword>
<reference evidence="5" key="3">
    <citation type="submission" date="2025-09" db="UniProtKB">
        <authorList>
            <consortium name="Ensembl"/>
        </authorList>
    </citation>
    <scope>IDENTIFICATION</scope>
</reference>
<dbReference type="AlphaFoldDB" id="W5MBJ7"/>
<sequence>MAFYNQQPFLSPKIPFTGSIQGGLQEGKAITVTGRVLPGAERFHVNLQCGSRKNPRADIAFHFNPRYEGFQDYVVCNTLQNQSWGAEERKYEMPLARGTPFTLMIMVNRDTYMVAVNGSHFLDFKHRISISSVDTISVEGGVEVNSIAFQNPMVSSTQPCIRFVIFSEYFICFINQPRNQPRNHPRNQPSNRSHLKQLKISLLKSGGGRVLPSPLQPPPAYTPPQTYAVPYKTFIPGGLCPGRIITIQGRVKPQLARFHINLRFQYGIAFHFNPRFGENTVVRNTQLQEKWGQEERGGSMPFIPGHNFLVVIMCDSQCYSVAVNSSQVFTYRHRVSELQKIDILEVDGDVDLTSVTF</sequence>
<dbReference type="OMA" id="NVHGKIN"/>
<name>W5MBJ7_LEPOC</name>
<keyword evidence="1 3" id="KW-0430">Lectin</keyword>
<dbReference type="eggNOG" id="KOG3587">
    <property type="taxonomic scope" value="Eukaryota"/>
</dbReference>
<dbReference type="Ensembl" id="ENSLOCT00000005764.1">
    <property type="protein sequence ID" value="ENSLOCP00000005756.1"/>
    <property type="gene ID" value="ENSLOCG00000004795.1"/>
</dbReference>
<reference evidence="5" key="2">
    <citation type="submission" date="2025-08" db="UniProtKB">
        <authorList>
            <consortium name="Ensembl"/>
        </authorList>
    </citation>
    <scope>IDENTIFICATION</scope>
</reference>
<dbReference type="InParanoid" id="W5MBJ7"/>
<dbReference type="STRING" id="7918.ENSLOCP00000005756"/>
<dbReference type="SMART" id="SM00276">
    <property type="entry name" value="GLECT"/>
    <property type="match status" value="2"/>
</dbReference>
<dbReference type="InterPro" id="IPR013320">
    <property type="entry name" value="ConA-like_dom_sf"/>
</dbReference>
<dbReference type="GO" id="GO:0016936">
    <property type="term" value="F:galactoside binding"/>
    <property type="evidence" value="ECO:0000318"/>
    <property type="project" value="GO_Central"/>
</dbReference>
<dbReference type="EMBL" id="AHAT01005752">
    <property type="status" value="NOT_ANNOTATED_CDS"/>
    <property type="molecule type" value="Genomic_DNA"/>
</dbReference>
<evidence type="ECO:0000313" key="6">
    <source>
        <dbReference type="Proteomes" id="UP000018468"/>
    </source>
</evidence>
<dbReference type="GeneTree" id="ENSGT00940000162258"/>
<dbReference type="PANTHER" id="PTHR11346">
    <property type="entry name" value="GALECTIN"/>
    <property type="match status" value="1"/>
</dbReference>
<dbReference type="FunFam" id="2.60.120.200:FF:000078">
    <property type="entry name" value="Galectin"/>
    <property type="match status" value="1"/>
</dbReference>
<dbReference type="PANTHER" id="PTHR11346:SF80">
    <property type="entry name" value="GALECTIN-9C"/>
    <property type="match status" value="1"/>
</dbReference>
<keyword evidence="6" id="KW-1185">Reference proteome</keyword>
<dbReference type="SMART" id="SM00908">
    <property type="entry name" value="Gal-bind_lectin"/>
    <property type="match status" value="2"/>
</dbReference>
<evidence type="ECO:0000256" key="2">
    <source>
        <dbReference type="ARBA" id="ARBA00022737"/>
    </source>
</evidence>
<evidence type="ECO:0000313" key="5">
    <source>
        <dbReference type="Ensembl" id="ENSLOCP00000005756.1"/>
    </source>
</evidence>
<dbReference type="Bgee" id="ENSLOCG00000004795">
    <property type="expression patterns" value="Expressed in mesonephros and 13 other cell types or tissues"/>
</dbReference>
<dbReference type="FunFam" id="2.60.120.200:FF:000023">
    <property type="entry name" value="Galectin"/>
    <property type="match status" value="1"/>
</dbReference>
<organism evidence="5 6">
    <name type="scientific">Lepisosteus oculatus</name>
    <name type="common">Spotted gar</name>
    <dbReference type="NCBI Taxonomy" id="7918"/>
    <lineage>
        <taxon>Eukaryota</taxon>
        <taxon>Metazoa</taxon>
        <taxon>Chordata</taxon>
        <taxon>Craniata</taxon>
        <taxon>Vertebrata</taxon>
        <taxon>Euteleostomi</taxon>
        <taxon>Actinopterygii</taxon>
        <taxon>Neopterygii</taxon>
        <taxon>Holostei</taxon>
        <taxon>Semionotiformes</taxon>
        <taxon>Lepisosteidae</taxon>
        <taxon>Lepisosteus</taxon>
    </lineage>
</organism>
<proteinExistence type="predicted"/>
<protein>
    <recommendedName>
        <fullName evidence="3">Galectin</fullName>
    </recommendedName>
</protein>
<dbReference type="InterPro" id="IPR001079">
    <property type="entry name" value="Galectin_CRD"/>
</dbReference>
<dbReference type="SUPFAM" id="SSF49899">
    <property type="entry name" value="Concanavalin A-like lectins/glucanases"/>
    <property type="match status" value="2"/>
</dbReference>
<dbReference type="HOGENOM" id="CLU_037794_1_0_1"/>
<dbReference type="GO" id="GO:0030246">
    <property type="term" value="F:carbohydrate binding"/>
    <property type="evidence" value="ECO:0000318"/>
    <property type="project" value="GO_Central"/>
</dbReference>
<dbReference type="GO" id="GO:0005829">
    <property type="term" value="C:cytosol"/>
    <property type="evidence" value="ECO:0000318"/>
    <property type="project" value="GO_Central"/>
</dbReference>
<reference evidence="6" key="1">
    <citation type="submission" date="2011-12" db="EMBL/GenBank/DDBJ databases">
        <title>The Draft Genome of Lepisosteus oculatus.</title>
        <authorList>
            <consortium name="The Broad Institute Genome Assembly &amp; Analysis Group"/>
            <consortium name="Computational R&amp;D Group"/>
            <consortium name="and Sequencing Platform"/>
            <person name="Di Palma F."/>
            <person name="Alfoldi J."/>
            <person name="Johnson J."/>
            <person name="Berlin A."/>
            <person name="Gnerre S."/>
            <person name="Jaffe D."/>
            <person name="MacCallum I."/>
            <person name="Young S."/>
            <person name="Walker B.J."/>
            <person name="Lander E.S."/>
            <person name="Lindblad-Toh K."/>
        </authorList>
    </citation>
    <scope>NUCLEOTIDE SEQUENCE [LARGE SCALE GENOMIC DNA]</scope>
</reference>
<accession>W5MBJ7</accession>
<evidence type="ECO:0000256" key="3">
    <source>
        <dbReference type="RuleBase" id="RU102079"/>
    </source>
</evidence>
<evidence type="ECO:0000259" key="4">
    <source>
        <dbReference type="PROSITE" id="PS51304"/>
    </source>
</evidence>
<dbReference type="Pfam" id="PF00337">
    <property type="entry name" value="Gal-bind_lectin"/>
    <property type="match status" value="2"/>
</dbReference>
<feature type="domain" description="Galectin" evidence="4">
    <location>
        <begin position="231"/>
        <end position="357"/>
    </location>
</feature>